<comment type="caution">
    <text evidence="1">The sequence shown here is derived from an EMBL/GenBank/DDBJ whole genome shotgun (WGS) entry which is preliminary data.</text>
</comment>
<sequence length="735" mass="81929">MVRVLALIDAVKQPGQFLLMVRQRVPEDPPSGLFGRVNLRESSTKRRGCNDLASLGSPKCVRHVIQLGLRFPEALLMVEDNLHQRVGLELQAFHRGERGHVQVEHPFKVLIGQRGYRARRVRLALGFGEPLRSLAEHLLSLHFLGGERCQFIRRHSVEPCPQRRVGLAQRLPPVSRVARQQQQPYPAKRTRTLLLGIAQHLQERRPQVRVTLRIVDDDNHRLPQRTELLEPILAHPIGQEARGPPVASGAEPLDGQPRLAHASFRMNQPDRHGGTLAAPAIQFLEDRLASLLTEGDDLVARLEERGGRRILRQRPGSAHQEVIDAGDAVHIEVVTQERNQALGGGPGGELLEVVIPAGVGEVHHALHHHRIELLVSLGMGHGTEGRRLHLQAQRLAHGFRDEGPDLLILDHLAAAAHRRDMDLERKHRPLRREVGEALAVLDQECLDARAPAVREGERAVLHAARLPKVLDDLLPLGAVHVALRERGGIRDTLVQLGQHPVLLPRVGDGTFLPPGLVPKPTGEVEVLDRLLPVAAEVVRLEILLHAVGQSFARVVEEQPLRRDHIPEVRLARAPRAHAAHRHAPRLISFHQREQRVRRRFTPHVFRLGQRHPQRSAALASEGAERHPEPVGPPLLLPMAAFPGASLDLLRGLVLQWDRREDHHVGPASLHLTRRHGRKRTASVGASPLMGAHKLDREMLKTRVRMGGVQMIDVQPDELSLAAVNRYLDIKARGVL</sequence>
<dbReference type="EMBL" id="JMCB01000001">
    <property type="protein sequence ID" value="KFE71740.1"/>
    <property type="molecule type" value="Genomic_DNA"/>
</dbReference>
<proteinExistence type="predicted"/>
<reference evidence="1 2" key="1">
    <citation type="submission" date="2014-04" db="EMBL/GenBank/DDBJ databases">
        <title>Genome assembly of Hyalangium minutum DSM 14724.</title>
        <authorList>
            <person name="Sharma G."/>
            <person name="Subramanian S."/>
        </authorList>
    </citation>
    <scope>NUCLEOTIDE SEQUENCE [LARGE SCALE GENOMIC DNA]</scope>
    <source>
        <strain evidence="1 2">DSM 14724</strain>
    </source>
</reference>
<organism evidence="1 2">
    <name type="scientific">Hyalangium minutum</name>
    <dbReference type="NCBI Taxonomy" id="394096"/>
    <lineage>
        <taxon>Bacteria</taxon>
        <taxon>Pseudomonadati</taxon>
        <taxon>Myxococcota</taxon>
        <taxon>Myxococcia</taxon>
        <taxon>Myxococcales</taxon>
        <taxon>Cystobacterineae</taxon>
        <taxon>Archangiaceae</taxon>
        <taxon>Hyalangium</taxon>
    </lineage>
</organism>
<gene>
    <name evidence="1" type="ORF">DB31_0001</name>
</gene>
<evidence type="ECO:0000313" key="1">
    <source>
        <dbReference type="EMBL" id="KFE71740.1"/>
    </source>
</evidence>
<evidence type="ECO:0000313" key="2">
    <source>
        <dbReference type="Proteomes" id="UP000028725"/>
    </source>
</evidence>
<dbReference type="STRING" id="394096.DB31_0001"/>
<keyword evidence="2" id="KW-1185">Reference proteome</keyword>
<name>A0A085WVM7_9BACT</name>
<protein>
    <submittedName>
        <fullName evidence="1">Uncharacterized protein</fullName>
    </submittedName>
</protein>
<dbReference type="Proteomes" id="UP000028725">
    <property type="component" value="Unassembled WGS sequence"/>
</dbReference>
<dbReference type="AlphaFoldDB" id="A0A085WVM7"/>
<accession>A0A085WVM7</accession>